<dbReference type="Proteomes" id="UP000671852">
    <property type="component" value="Chromosome"/>
</dbReference>
<sequence length="449" mass="49183">MYMKIVQSKEYIMLRRDFLKYTSVFAAMALFPNTLKAATYTGPLWVFVQASGGWDPTSLCDPKGYLDEDLDSNLNPTSTAMNKSFANADIAASTSAPAIKYAPIRGRDDNNVDYDFATFFDKYGSELLVVNGIDTQTNGHDAGRRYMMSGKLSEGYPAISALIAGISMPSSPLAFITGGGYDETFGVVAGTRLSNMNAINELAFVNKRNETTTYVSESDFDRLTQARASRTKRTIEKQKLESIKKLAQQYGLAHSGSNELEKLVEFLPTDVTTHPDRNNTVFSQGRFAMAGYKAGLTSSVNIQIGGFDTHGNHDASHIPRLARLLKGVDLLKQEAENQGISNDVIFVIGSEFGRTPGYNGGNGKDHWSVSSMMFMGKGIQGGRVIGSSTHRHDANKLNATTLVEDENGINITYAHINKAMRKLASIENNELITQYYPLSGAIEDLNLFT</sequence>
<keyword evidence="3" id="KW-1185">Reference proteome</keyword>
<dbReference type="InterPro" id="IPR010869">
    <property type="entry name" value="DUF1501"/>
</dbReference>
<gene>
    <name evidence="2" type="ORF">GJV85_05815</name>
</gene>
<dbReference type="AlphaFoldDB" id="A0A975AZV4"/>
<keyword evidence="1" id="KW-0732">Signal</keyword>
<evidence type="ECO:0000256" key="1">
    <source>
        <dbReference type="SAM" id="SignalP"/>
    </source>
</evidence>
<proteinExistence type="predicted"/>
<reference evidence="2" key="1">
    <citation type="submission" date="2019-11" db="EMBL/GenBank/DDBJ databases">
        <authorList>
            <person name="Kojima H."/>
        </authorList>
    </citation>
    <scope>NUCLEOTIDE SEQUENCE</scope>
    <source>
        <strain evidence="2">H1576</strain>
    </source>
</reference>
<name>A0A975AZV4_9BACT</name>
<accession>A0A975AZV4</accession>
<reference evidence="2" key="2">
    <citation type="submission" date="2021-04" db="EMBL/GenBank/DDBJ databases">
        <title>Isolation and characterization of a novel species of the genus Sulfurimonas.</title>
        <authorList>
            <person name="Fukui M."/>
        </authorList>
    </citation>
    <scope>NUCLEOTIDE SEQUENCE</scope>
    <source>
        <strain evidence="2">H1576</strain>
    </source>
</reference>
<dbReference type="EMBL" id="CP046072">
    <property type="protein sequence ID" value="QSZ41641.1"/>
    <property type="molecule type" value="Genomic_DNA"/>
</dbReference>
<dbReference type="KEGG" id="saqt:GJV85_05815"/>
<feature type="chain" id="PRO_5036709687" evidence="1">
    <location>
        <begin position="38"/>
        <end position="449"/>
    </location>
</feature>
<organism evidence="2 3">
    <name type="scientific">Sulfurimonas aquatica</name>
    <dbReference type="NCBI Taxonomy" id="2672570"/>
    <lineage>
        <taxon>Bacteria</taxon>
        <taxon>Pseudomonadati</taxon>
        <taxon>Campylobacterota</taxon>
        <taxon>Epsilonproteobacteria</taxon>
        <taxon>Campylobacterales</taxon>
        <taxon>Sulfurimonadaceae</taxon>
        <taxon>Sulfurimonas</taxon>
    </lineage>
</organism>
<protein>
    <submittedName>
        <fullName evidence="2">DUF1501 domain-containing protein</fullName>
    </submittedName>
</protein>
<dbReference type="PANTHER" id="PTHR43737">
    <property type="entry name" value="BLL7424 PROTEIN"/>
    <property type="match status" value="1"/>
</dbReference>
<feature type="signal peptide" evidence="1">
    <location>
        <begin position="1"/>
        <end position="37"/>
    </location>
</feature>
<dbReference type="PANTHER" id="PTHR43737:SF1">
    <property type="entry name" value="DUF1501 DOMAIN-CONTAINING PROTEIN"/>
    <property type="match status" value="1"/>
</dbReference>
<dbReference type="Pfam" id="PF07394">
    <property type="entry name" value="DUF1501"/>
    <property type="match status" value="1"/>
</dbReference>
<evidence type="ECO:0000313" key="2">
    <source>
        <dbReference type="EMBL" id="QSZ41641.1"/>
    </source>
</evidence>
<evidence type="ECO:0000313" key="3">
    <source>
        <dbReference type="Proteomes" id="UP000671852"/>
    </source>
</evidence>